<evidence type="ECO:0000256" key="2">
    <source>
        <dbReference type="ARBA" id="ARBA00006763"/>
    </source>
</evidence>
<evidence type="ECO:0000313" key="4">
    <source>
        <dbReference type="EMBL" id="EKO36820.1"/>
    </source>
</evidence>
<dbReference type="EC" id="3.2.2.n1" evidence="3"/>
<keyword evidence="5" id="KW-1185">Reference proteome</keyword>
<evidence type="ECO:0000256" key="3">
    <source>
        <dbReference type="RuleBase" id="RU363015"/>
    </source>
</evidence>
<comment type="similarity">
    <text evidence="2 3">Belongs to the LOG family.</text>
</comment>
<evidence type="ECO:0000256" key="1">
    <source>
        <dbReference type="ARBA" id="ARBA00000274"/>
    </source>
</evidence>
<dbReference type="GO" id="GO:0008714">
    <property type="term" value="F:AMP nucleosidase activity"/>
    <property type="evidence" value="ECO:0007669"/>
    <property type="project" value="UniProtKB-EC"/>
</dbReference>
<dbReference type="GO" id="GO:0005829">
    <property type="term" value="C:cytosol"/>
    <property type="evidence" value="ECO:0007669"/>
    <property type="project" value="TreeGrafter"/>
</dbReference>
<reference evidence="4 5" key="1">
    <citation type="submission" date="2012-09" db="EMBL/GenBank/DDBJ databases">
        <authorList>
            <person name="Dupont C.L."/>
            <person name="Rusch D.B."/>
            <person name="Lombardo M.-J."/>
            <person name="Novotny M."/>
            <person name="Yee-Greenbaum J."/>
            <person name="Laskin R."/>
        </authorList>
    </citation>
    <scope>NUCLEOTIDE SEQUENCE [LARGE SCALE GENOMIC DNA]</scope>
    <source>
        <strain evidence="4">SAR86E</strain>
    </source>
</reference>
<comment type="catalytic activity">
    <reaction evidence="1">
        <text>AMP + H2O = D-ribose 5-phosphate + adenine</text>
        <dbReference type="Rhea" id="RHEA:20129"/>
        <dbReference type="ChEBI" id="CHEBI:15377"/>
        <dbReference type="ChEBI" id="CHEBI:16708"/>
        <dbReference type="ChEBI" id="CHEBI:78346"/>
        <dbReference type="ChEBI" id="CHEBI:456215"/>
        <dbReference type="EC" id="3.2.2.4"/>
    </reaction>
</comment>
<keyword evidence="3" id="KW-0203">Cytokinin biosynthesis</keyword>
<dbReference type="PANTHER" id="PTHR31223:SF70">
    <property type="entry name" value="LOG FAMILY PROTEIN YJL055W"/>
    <property type="match status" value="1"/>
</dbReference>
<dbReference type="GO" id="GO:0009691">
    <property type="term" value="P:cytokinin biosynthetic process"/>
    <property type="evidence" value="ECO:0007669"/>
    <property type="project" value="UniProtKB-UniRule"/>
</dbReference>
<dbReference type="PATRIC" id="fig|1208365.4.peg.547"/>
<keyword evidence="3" id="KW-0378">Hydrolase</keyword>
<dbReference type="EMBL" id="AMWX01000002">
    <property type="protein sequence ID" value="EKO36820.1"/>
    <property type="molecule type" value="Genomic_DNA"/>
</dbReference>
<comment type="caution">
    <text evidence="4">The sequence shown here is derived from an EMBL/GenBank/DDBJ whole genome shotgun (WGS) entry which is preliminary data.</text>
</comment>
<dbReference type="AlphaFoldDB" id="K6GIK5"/>
<dbReference type="InterPro" id="IPR005269">
    <property type="entry name" value="LOG"/>
</dbReference>
<dbReference type="SUPFAM" id="SSF102405">
    <property type="entry name" value="MCP/YpsA-like"/>
    <property type="match status" value="1"/>
</dbReference>
<gene>
    <name evidence="4" type="ORF">B273_0970</name>
</gene>
<name>K6GIK5_9GAMM</name>
<organism evidence="4 5">
    <name type="scientific">SAR86 cluster bacterium SAR86E</name>
    <dbReference type="NCBI Taxonomy" id="1208365"/>
    <lineage>
        <taxon>Bacteria</taxon>
        <taxon>Pseudomonadati</taxon>
        <taxon>Pseudomonadota</taxon>
        <taxon>Gammaproteobacteria</taxon>
        <taxon>SAR86 cluster</taxon>
    </lineage>
</organism>
<evidence type="ECO:0000313" key="5">
    <source>
        <dbReference type="Proteomes" id="UP000010310"/>
    </source>
</evidence>
<dbReference type="Pfam" id="PF03641">
    <property type="entry name" value="Lysine_decarbox"/>
    <property type="match status" value="1"/>
</dbReference>
<dbReference type="STRING" id="1208365.B273_0970"/>
<dbReference type="Gene3D" id="3.40.50.450">
    <property type="match status" value="1"/>
</dbReference>
<dbReference type="InterPro" id="IPR031100">
    <property type="entry name" value="LOG_fam"/>
</dbReference>
<dbReference type="Proteomes" id="UP000010310">
    <property type="component" value="Unassembled WGS sequence"/>
</dbReference>
<proteinExistence type="inferred from homology"/>
<dbReference type="NCBIfam" id="TIGR00730">
    <property type="entry name" value="Rossman fold protein, TIGR00730 family"/>
    <property type="match status" value="1"/>
</dbReference>
<accession>K6GIK5</accession>
<protein>
    <recommendedName>
        <fullName evidence="3">Cytokinin riboside 5'-monophosphate phosphoribohydrolase</fullName>
        <ecNumber evidence="3">3.2.2.n1</ecNumber>
    </recommendedName>
</protein>
<sequence length="203" mass="22275">MTIKKISIFCGAHLGKSPDYKIAAQQIGKAMAEKGLEVIFGGGNVGLMKVVADTAIENGGKATGITLKSLHEFELTNPNINETIITHSLFERKEIFLDMSDAFIVLPGGVGSMDELLEVMVSNQLGGINKPVGLLNINGYYDGFLSWLQHSVDEEFVSLENQNQVLVHNDPKELLELVLSAEMPSSDKWIERLNVDFSKIPKD</sequence>
<dbReference type="PANTHER" id="PTHR31223">
    <property type="entry name" value="LOG FAMILY PROTEIN YJL055W"/>
    <property type="match status" value="1"/>
</dbReference>